<feature type="binding site" evidence="5">
    <location>
        <position position="129"/>
    </location>
    <ligand>
        <name>(2E)-4-hydroxy-3-methylbut-2-enyl diphosphate</name>
        <dbReference type="ChEBI" id="CHEBI:128753"/>
    </ligand>
</feature>
<dbReference type="Gene3D" id="3.40.1010.20">
    <property type="entry name" value="4-hydroxy-3-methylbut-2-enyl diphosphate reductase, catalytic domain"/>
    <property type="match status" value="2"/>
</dbReference>
<comment type="caution">
    <text evidence="6">The sequence shown here is derived from an EMBL/GenBank/DDBJ whole genome shotgun (WGS) entry which is preliminary data.</text>
</comment>
<gene>
    <name evidence="5 6" type="primary">ispH</name>
    <name evidence="6" type="ORF">HMPREF9013_0487</name>
</gene>
<feature type="binding site" evidence="5">
    <location>
        <position position="168"/>
    </location>
    <ligand>
        <name>(2E)-4-hydroxy-3-methylbut-2-enyl diphosphate</name>
        <dbReference type="ChEBI" id="CHEBI:128753"/>
    </ligand>
</feature>
<dbReference type="GO" id="GO:0051539">
    <property type="term" value="F:4 iron, 4 sulfur cluster binding"/>
    <property type="evidence" value="ECO:0007669"/>
    <property type="project" value="UniProtKB-UniRule"/>
</dbReference>
<comment type="catalytic activity">
    <reaction evidence="5">
        <text>dimethylallyl diphosphate + 2 oxidized [2Fe-2S]-[ferredoxin] + H2O = (2E)-4-hydroxy-3-methylbut-2-enyl diphosphate + 2 reduced [2Fe-2S]-[ferredoxin] + 2 H(+)</text>
        <dbReference type="Rhea" id="RHEA:24825"/>
        <dbReference type="Rhea" id="RHEA-COMP:10000"/>
        <dbReference type="Rhea" id="RHEA-COMP:10001"/>
        <dbReference type="ChEBI" id="CHEBI:15377"/>
        <dbReference type="ChEBI" id="CHEBI:15378"/>
        <dbReference type="ChEBI" id="CHEBI:33737"/>
        <dbReference type="ChEBI" id="CHEBI:33738"/>
        <dbReference type="ChEBI" id="CHEBI:57623"/>
        <dbReference type="ChEBI" id="CHEBI:128753"/>
        <dbReference type="EC" id="1.17.7.4"/>
    </reaction>
</comment>
<feature type="binding site" evidence="5">
    <location>
        <position position="82"/>
    </location>
    <ligand>
        <name>isopentenyl diphosphate</name>
        <dbReference type="ChEBI" id="CHEBI:128769"/>
    </ligand>
</feature>
<name>D2MQD5_9FIRM</name>
<comment type="catalytic activity">
    <reaction evidence="5">
        <text>isopentenyl diphosphate + 2 oxidized [2Fe-2S]-[ferredoxin] + H2O = (2E)-4-hydroxy-3-methylbut-2-enyl diphosphate + 2 reduced [2Fe-2S]-[ferredoxin] + 2 H(+)</text>
        <dbReference type="Rhea" id="RHEA:24488"/>
        <dbReference type="Rhea" id="RHEA-COMP:10000"/>
        <dbReference type="Rhea" id="RHEA-COMP:10001"/>
        <dbReference type="ChEBI" id="CHEBI:15377"/>
        <dbReference type="ChEBI" id="CHEBI:15378"/>
        <dbReference type="ChEBI" id="CHEBI:33737"/>
        <dbReference type="ChEBI" id="CHEBI:33738"/>
        <dbReference type="ChEBI" id="CHEBI:128753"/>
        <dbReference type="ChEBI" id="CHEBI:128769"/>
        <dbReference type="EC" id="1.17.7.4"/>
    </reaction>
</comment>
<comment type="cofactor">
    <cofactor evidence="5">
        <name>[4Fe-4S] cluster</name>
        <dbReference type="ChEBI" id="CHEBI:49883"/>
    </cofactor>
    <text evidence="5">Binds 1 [4Fe-4S] cluster per subunit.</text>
</comment>
<comment type="pathway">
    <text evidence="5">Isoprenoid biosynthesis; isopentenyl diphosphate biosynthesis via DXP pathway; isopentenyl diphosphate from 1-deoxy-D-xylulose 5-phosphate: step 6/6.</text>
</comment>
<dbReference type="GO" id="GO:0050992">
    <property type="term" value="P:dimethylallyl diphosphate biosynthetic process"/>
    <property type="evidence" value="ECO:0007669"/>
    <property type="project" value="UniProtKB-UniRule"/>
</dbReference>
<feature type="binding site" evidence="5">
    <location>
        <position position="224"/>
    </location>
    <ligand>
        <name>isopentenyl diphosphate</name>
        <dbReference type="ChEBI" id="CHEBI:128769"/>
    </ligand>
</feature>
<keyword evidence="2 5" id="KW-0479">Metal-binding</keyword>
<keyword evidence="5 6" id="KW-0560">Oxidoreductase</keyword>
<keyword evidence="7" id="KW-1185">Reference proteome</keyword>
<dbReference type="GO" id="GO:0051745">
    <property type="term" value="F:4-hydroxy-3-methylbut-2-enyl diphosphate reductase activity"/>
    <property type="evidence" value="ECO:0007669"/>
    <property type="project" value="UniProtKB-UniRule"/>
</dbReference>
<dbReference type="OrthoDB" id="9777362at2"/>
<evidence type="ECO:0000256" key="2">
    <source>
        <dbReference type="ARBA" id="ARBA00022723"/>
    </source>
</evidence>
<evidence type="ECO:0000256" key="4">
    <source>
        <dbReference type="ARBA" id="ARBA00023014"/>
    </source>
</evidence>
<proteinExistence type="inferred from homology"/>
<comment type="function">
    <text evidence="5">Catalyzes the conversion of 1-hydroxy-2-methyl-2-(E)-butenyl 4-diphosphate (HMBPP) into a mixture of isopentenyl diphosphate (IPP) and dimethylallyl diphosphate (DMAPP). Acts in the terminal step of the DOXP/MEP pathway for isoprenoid precursor biosynthesis.</text>
</comment>
<evidence type="ECO:0000256" key="1">
    <source>
        <dbReference type="ARBA" id="ARBA00022485"/>
    </source>
</evidence>
<dbReference type="HAMAP" id="MF_00191">
    <property type="entry name" value="IspH"/>
    <property type="match status" value="1"/>
</dbReference>
<dbReference type="PANTHER" id="PTHR30426:SF0">
    <property type="entry name" value="4-HYDROXY-3-METHYLBUT-2-ENYL DIPHOSPHATE REDUCTASE"/>
    <property type="match status" value="1"/>
</dbReference>
<dbReference type="PANTHER" id="PTHR30426">
    <property type="entry name" value="4-HYDROXY-3-METHYLBUT-2-ENYL DIPHOSPHATE REDUCTASE"/>
    <property type="match status" value="1"/>
</dbReference>
<keyword evidence="3 5" id="KW-0408">Iron</keyword>
<feature type="binding site" evidence="5">
    <location>
        <position position="267"/>
    </location>
    <ligand>
        <name>(2E)-4-hydroxy-3-methylbut-2-enyl diphosphate</name>
        <dbReference type="ChEBI" id="CHEBI:128753"/>
    </ligand>
</feature>
<accession>D2MQD5</accession>
<keyword evidence="1 5" id="KW-0004">4Fe-4S</keyword>
<feature type="active site" description="Proton donor" evidence="5">
    <location>
        <position position="131"/>
    </location>
</feature>
<feature type="binding site" evidence="5">
    <location>
        <position position="104"/>
    </location>
    <ligand>
        <name>[4Fe-4S] cluster</name>
        <dbReference type="ChEBI" id="CHEBI:49883"/>
    </ligand>
</feature>
<dbReference type="EMBL" id="ADFR01000016">
    <property type="protein sequence ID" value="EFC05204.1"/>
    <property type="molecule type" value="Genomic_DNA"/>
</dbReference>
<dbReference type="NCBIfam" id="TIGR00216">
    <property type="entry name" value="ispH_lytB"/>
    <property type="match status" value="1"/>
</dbReference>
<feature type="binding site" evidence="5">
    <location>
        <position position="267"/>
    </location>
    <ligand>
        <name>isopentenyl diphosphate</name>
        <dbReference type="ChEBI" id="CHEBI:128769"/>
    </ligand>
</feature>
<comment type="similarity">
    <text evidence="5">Belongs to the IspH family.</text>
</comment>
<dbReference type="eggNOG" id="COG0761">
    <property type="taxonomic scope" value="Bacteria"/>
</dbReference>
<evidence type="ECO:0000313" key="7">
    <source>
        <dbReference type="Proteomes" id="UP000005017"/>
    </source>
</evidence>
<feature type="binding site" evidence="5">
    <location>
        <position position="129"/>
    </location>
    <ligand>
        <name>dimethylallyl diphosphate</name>
        <dbReference type="ChEBI" id="CHEBI:57623"/>
    </ligand>
</feature>
<evidence type="ECO:0000256" key="3">
    <source>
        <dbReference type="ARBA" id="ARBA00023004"/>
    </source>
</evidence>
<dbReference type="UniPathway" id="UPA00059">
    <property type="reaction ID" value="UER00105"/>
</dbReference>
<dbReference type="AlphaFoldDB" id="D2MQD5"/>
<dbReference type="InterPro" id="IPR003451">
    <property type="entry name" value="LytB/IspH"/>
</dbReference>
<feature type="binding site" evidence="5">
    <location>
        <position position="42"/>
    </location>
    <ligand>
        <name>(2E)-4-hydroxy-3-methylbut-2-enyl diphosphate</name>
        <dbReference type="ChEBI" id="CHEBI:128753"/>
    </ligand>
</feature>
<feature type="binding site" evidence="5">
    <location>
        <position position="12"/>
    </location>
    <ligand>
        <name>[4Fe-4S] cluster</name>
        <dbReference type="ChEBI" id="CHEBI:49883"/>
    </ligand>
</feature>
<feature type="binding site" evidence="5">
    <location>
        <position position="82"/>
    </location>
    <ligand>
        <name>(2E)-4-hydroxy-3-methylbut-2-enyl diphosphate</name>
        <dbReference type="ChEBI" id="CHEBI:128753"/>
    </ligand>
</feature>
<keyword evidence="4 5" id="KW-0411">Iron-sulfur</keyword>
<comment type="caution">
    <text evidence="5">Lacks conserved residue(s) required for the propagation of feature annotation.</text>
</comment>
<keyword evidence="5" id="KW-0414">Isoprene biosynthesis</keyword>
<comment type="pathway">
    <text evidence="5">Isoprenoid biosynthesis; dimethylallyl diphosphate biosynthesis; dimethylallyl diphosphate from (2E)-4-hydroxy-3-methylbutenyl diphosphate: step 1/1.</text>
</comment>
<reference evidence="7" key="1">
    <citation type="submission" date="2009-12" db="EMBL/GenBank/DDBJ databases">
        <title>Sequence of Clostridiales genomosp. BVAB3 str. UPII9-5.</title>
        <authorList>
            <person name="Madupu R."/>
            <person name="Durkin A.S."/>
            <person name="Torralba M."/>
            <person name="Methe B."/>
            <person name="Sutton G.G."/>
            <person name="Strausberg R.L."/>
            <person name="Nelson K.E."/>
        </authorList>
    </citation>
    <scope>NUCLEOTIDE SEQUENCE [LARGE SCALE GENOMIC DNA]</scope>
    <source>
        <strain evidence="7">W1219</strain>
    </source>
</reference>
<feature type="binding site" evidence="5">
    <location>
        <position position="222"/>
    </location>
    <ligand>
        <name>(2E)-4-hydroxy-3-methylbut-2-enyl diphosphate</name>
        <dbReference type="ChEBI" id="CHEBI:128753"/>
    </ligand>
</feature>
<dbReference type="STRING" id="679192.HMPREF9013_0487"/>
<feature type="binding site" evidence="5">
    <location>
        <position position="222"/>
    </location>
    <ligand>
        <name>isopentenyl diphosphate</name>
        <dbReference type="ChEBI" id="CHEBI:128769"/>
    </ligand>
</feature>
<dbReference type="GO" id="GO:0019288">
    <property type="term" value="P:isopentenyl diphosphate biosynthetic process, methylerythritol 4-phosphate pathway"/>
    <property type="evidence" value="ECO:0007669"/>
    <property type="project" value="UniProtKB-UniRule"/>
</dbReference>
<feature type="binding site" evidence="5">
    <location>
        <position position="196"/>
    </location>
    <ligand>
        <name>[4Fe-4S] cluster</name>
        <dbReference type="ChEBI" id="CHEBI:49883"/>
    </ligand>
</feature>
<protein>
    <recommendedName>
        <fullName evidence="5">4-hydroxy-3-methylbut-2-enyl diphosphate reductase</fullName>
        <shortName evidence="5">HMBPP reductase</shortName>
        <ecNumber evidence="5">1.17.7.4</ecNumber>
    </recommendedName>
</protein>
<dbReference type="RefSeq" id="WP_006627598.1">
    <property type="nucleotide sequence ID" value="NZ_ADFR01000016.1"/>
</dbReference>
<feature type="binding site" evidence="5">
    <location>
        <position position="129"/>
    </location>
    <ligand>
        <name>isopentenyl diphosphate</name>
        <dbReference type="ChEBI" id="CHEBI:128769"/>
    </ligand>
</feature>
<dbReference type="EC" id="1.17.7.4" evidence="5"/>
<dbReference type="Gene3D" id="3.40.50.11270">
    <property type="match status" value="1"/>
</dbReference>
<dbReference type="UniPathway" id="UPA00056">
    <property type="reaction ID" value="UER00097"/>
</dbReference>
<dbReference type="Pfam" id="PF02401">
    <property type="entry name" value="LYTB"/>
    <property type="match status" value="1"/>
</dbReference>
<feature type="binding site" evidence="5">
    <location>
        <position position="42"/>
    </location>
    <ligand>
        <name>dimethylallyl diphosphate</name>
        <dbReference type="ChEBI" id="CHEBI:57623"/>
    </ligand>
</feature>
<dbReference type="CDD" id="cd13944">
    <property type="entry name" value="lytB_ispH"/>
    <property type="match status" value="1"/>
</dbReference>
<feature type="binding site" evidence="5">
    <location>
        <position position="224"/>
    </location>
    <ligand>
        <name>dimethylallyl diphosphate</name>
        <dbReference type="ChEBI" id="CHEBI:57623"/>
    </ligand>
</feature>
<feature type="binding site" evidence="5">
    <location>
        <position position="42"/>
    </location>
    <ligand>
        <name>isopentenyl diphosphate</name>
        <dbReference type="ChEBI" id="CHEBI:128769"/>
    </ligand>
</feature>
<dbReference type="GO" id="GO:0016114">
    <property type="term" value="P:terpenoid biosynthetic process"/>
    <property type="evidence" value="ECO:0007669"/>
    <property type="project" value="UniProtKB-UniRule"/>
</dbReference>
<feature type="binding site" evidence="5">
    <location>
        <position position="224"/>
    </location>
    <ligand>
        <name>(2E)-4-hydroxy-3-methylbut-2-enyl diphosphate</name>
        <dbReference type="ChEBI" id="CHEBI:128753"/>
    </ligand>
</feature>
<feature type="binding site" evidence="5">
    <location>
        <position position="82"/>
    </location>
    <ligand>
        <name>dimethylallyl diphosphate</name>
        <dbReference type="ChEBI" id="CHEBI:57623"/>
    </ligand>
</feature>
<evidence type="ECO:0000256" key="5">
    <source>
        <dbReference type="HAMAP-Rule" id="MF_00191"/>
    </source>
</evidence>
<dbReference type="Proteomes" id="UP000005017">
    <property type="component" value="Unassembled WGS sequence"/>
</dbReference>
<organism evidence="6 7">
    <name type="scientific">Bulleidia extructa W1219</name>
    <dbReference type="NCBI Taxonomy" id="679192"/>
    <lineage>
        <taxon>Bacteria</taxon>
        <taxon>Bacillati</taxon>
        <taxon>Bacillota</taxon>
        <taxon>Erysipelotrichia</taxon>
        <taxon>Erysipelotrichales</taxon>
        <taxon>Erysipelotrichaceae</taxon>
        <taxon>Bulleidia</taxon>
    </lineage>
</organism>
<feature type="binding site" evidence="5">
    <location>
        <position position="267"/>
    </location>
    <ligand>
        <name>dimethylallyl diphosphate</name>
        <dbReference type="ChEBI" id="CHEBI:57623"/>
    </ligand>
</feature>
<dbReference type="GO" id="GO:0046872">
    <property type="term" value="F:metal ion binding"/>
    <property type="evidence" value="ECO:0007669"/>
    <property type="project" value="UniProtKB-KW"/>
</dbReference>
<evidence type="ECO:0000313" key="6">
    <source>
        <dbReference type="EMBL" id="EFC05204.1"/>
    </source>
</evidence>
<feature type="binding site" evidence="5">
    <location>
        <position position="222"/>
    </location>
    <ligand>
        <name>dimethylallyl diphosphate</name>
        <dbReference type="ChEBI" id="CHEBI:57623"/>
    </ligand>
</feature>
<sequence length="300" mass="33438">MEIISVQPRGYCHGVVRAIRLAQKTRETYPHTTMTILGMLVHNQHVVDELAKNGIHTIEDHHQDRLSLLDKIQEGIVVFTAHGVSPAVYEKAKEKGLQIVDATCPDVLKTHELIRNHPGDVIYLGKKNHPEAEGTIGLSSRVHLVSCVEDLNTLQSFPLQDPIITNQTTLSLLDLQDLITACLKQYPNAKVVREICPATRLRQEAILNLETDVLYVVGDVRSNNSNQLVNIARKKGISFVKMISSVHDLQEHEIIEKKRIAVTSGSSTPNTLTNQVISFLQDYAKTGSFVLPVSLDRQLL</sequence>